<dbReference type="RefSeq" id="WP_085075706.1">
    <property type="nucleotide sequence ID" value="NZ_BLKU01000003.1"/>
</dbReference>
<proteinExistence type="predicted"/>
<dbReference type="Gene3D" id="1.10.1660.10">
    <property type="match status" value="1"/>
</dbReference>
<dbReference type="PANTHER" id="PTHR30204:SF69">
    <property type="entry name" value="MERR-FAMILY TRANSCRIPTIONAL REGULATOR"/>
    <property type="match status" value="1"/>
</dbReference>
<dbReference type="Proteomes" id="UP000465306">
    <property type="component" value="Unassembled WGS sequence"/>
</dbReference>
<reference evidence="6" key="2">
    <citation type="submission" date="2020-02" db="EMBL/GenBank/DDBJ databases">
        <authorList>
            <person name="Matsumoto Y."/>
            <person name="Kinjo T."/>
            <person name="Motooka D."/>
            <person name="Nabeya D."/>
            <person name="Jung N."/>
            <person name="Uechi K."/>
            <person name="Horii T."/>
            <person name="Iida T."/>
            <person name="Fujita J."/>
            <person name="Nakamura S."/>
        </authorList>
    </citation>
    <scope>NUCLEOTIDE SEQUENCE</scope>
    <source>
        <strain evidence="6">JCM 13573</strain>
    </source>
</reference>
<keyword evidence="2" id="KW-0805">Transcription regulation</keyword>
<protein>
    <submittedName>
        <fullName evidence="7">MerR family transcriptional regulator</fullName>
    </submittedName>
</protein>
<evidence type="ECO:0000256" key="4">
    <source>
        <dbReference type="ARBA" id="ARBA00023163"/>
    </source>
</evidence>
<dbReference type="SMART" id="SM00422">
    <property type="entry name" value="HTH_MERR"/>
    <property type="match status" value="1"/>
</dbReference>
<accession>A0AAX1JJW2</accession>
<keyword evidence="8" id="KW-1185">Reference proteome</keyword>
<organism evidence="7 9">
    <name type="scientific">Mycobacterium kubicae</name>
    <dbReference type="NCBI Taxonomy" id="120959"/>
    <lineage>
        <taxon>Bacteria</taxon>
        <taxon>Bacillati</taxon>
        <taxon>Actinomycetota</taxon>
        <taxon>Actinomycetes</taxon>
        <taxon>Mycobacteriales</taxon>
        <taxon>Mycobacteriaceae</taxon>
        <taxon>Mycobacterium</taxon>
        <taxon>Mycobacterium simiae complex</taxon>
    </lineage>
</organism>
<dbReference type="EMBL" id="BLKU01000003">
    <property type="protein sequence ID" value="GFG64720.1"/>
    <property type="molecule type" value="Genomic_DNA"/>
</dbReference>
<dbReference type="KEGG" id="mku:I2456_11670"/>
<keyword evidence="3" id="KW-0238">DNA-binding</keyword>
<name>A0AAX1JJW2_9MYCO</name>
<dbReference type="PRINTS" id="PR00040">
    <property type="entry name" value="HTHMERR"/>
</dbReference>
<evidence type="ECO:0000313" key="7">
    <source>
        <dbReference type="EMBL" id="QPI40677.1"/>
    </source>
</evidence>
<dbReference type="AlphaFoldDB" id="A0AAX1JJW2"/>
<dbReference type="EMBL" id="CP065047">
    <property type="protein sequence ID" value="QPI40677.1"/>
    <property type="molecule type" value="Genomic_DNA"/>
</dbReference>
<keyword evidence="4" id="KW-0804">Transcription</keyword>
<keyword evidence="1" id="KW-0678">Repressor</keyword>
<dbReference type="GO" id="GO:0003677">
    <property type="term" value="F:DNA binding"/>
    <property type="evidence" value="ECO:0007669"/>
    <property type="project" value="UniProtKB-KW"/>
</dbReference>
<evidence type="ECO:0000256" key="3">
    <source>
        <dbReference type="ARBA" id="ARBA00023125"/>
    </source>
</evidence>
<evidence type="ECO:0000256" key="2">
    <source>
        <dbReference type="ARBA" id="ARBA00023015"/>
    </source>
</evidence>
<dbReference type="PANTHER" id="PTHR30204">
    <property type="entry name" value="REDOX-CYCLING DRUG-SENSING TRANSCRIPTIONAL ACTIVATOR SOXR"/>
    <property type="match status" value="1"/>
</dbReference>
<dbReference type="PROSITE" id="PS50937">
    <property type="entry name" value="HTH_MERR_2"/>
    <property type="match status" value="1"/>
</dbReference>
<sequence length="129" mass="13630">MASGMTIGEVARETGVAATTLRYYEQIGLLPPPSRLGGQRRYDGSVLARLEVIRLCKTAGFALEEIQVLFADEAPGRPASRALAEAKLAEIDAQLAALARARAVIEWGMRCTCPSIDACTCGVHAATPG</sequence>
<evidence type="ECO:0000313" key="8">
    <source>
        <dbReference type="Proteomes" id="UP000465306"/>
    </source>
</evidence>
<evidence type="ECO:0000313" key="6">
    <source>
        <dbReference type="EMBL" id="GFG64720.1"/>
    </source>
</evidence>
<dbReference type="PROSITE" id="PS00552">
    <property type="entry name" value="HTH_MERR_1"/>
    <property type="match status" value="1"/>
</dbReference>
<feature type="domain" description="HTH merR-type" evidence="5">
    <location>
        <begin position="4"/>
        <end position="72"/>
    </location>
</feature>
<dbReference type="InterPro" id="IPR009061">
    <property type="entry name" value="DNA-bd_dom_put_sf"/>
</dbReference>
<reference evidence="6 8" key="1">
    <citation type="journal article" date="2019" name="Emerg. Microbes Infect.">
        <title>Comprehensive subspecies identification of 175 nontuberculous mycobacteria species based on 7547 genomic profiles.</title>
        <authorList>
            <person name="Matsumoto Y."/>
            <person name="Kinjo T."/>
            <person name="Motooka D."/>
            <person name="Nabeya D."/>
            <person name="Jung N."/>
            <person name="Uechi K."/>
            <person name="Horii T."/>
            <person name="Iida T."/>
            <person name="Fujita J."/>
            <person name="Nakamura S."/>
        </authorList>
    </citation>
    <scope>NUCLEOTIDE SEQUENCE [LARGE SCALE GENOMIC DNA]</scope>
    <source>
        <strain evidence="6 8">JCM 13573</strain>
    </source>
</reference>
<dbReference type="Proteomes" id="UP000663583">
    <property type="component" value="Chromosome"/>
</dbReference>
<evidence type="ECO:0000256" key="1">
    <source>
        <dbReference type="ARBA" id="ARBA00022491"/>
    </source>
</evidence>
<dbReference type="SUPFAM" id="SSF46955">
    <property type="entry name" value="Putative DNA-binding domain"/>
    <property type="match status" value="1"/>
</dbReference>
<dbReference type="Pfam" id="PF13411">
    <property type="entry name" value="MerR_1"/>
    <property type="match status" value="1"/>
</dbReference>
<reference evidence="7" key="3">
    <citation type="submission" date="2020-11" db="EMBL/GenBank/DDBJ databases">
        <title>Intraspecies plasmid and genomic variation of Mycobacterium kubicae revealed by the complete genome sequences of two clinical isolates.</title>
        <authorList>
            <person name="Hendrix J.R."/>
            <person name="Epperson L.E."/>
            <person name="Honda J.R."/>
            <person name="Strong M."/>
        </authorList>
    </citation>
    <scope>NUCLEOTIDE SEQUENCE</scope>
    <source>
        <strain evidence="7">JCM 13573</strain>
    </source>
</reference>
<dbReference type="InterPro" id="IPR047057">
    <property type="entry name" value="MerR_fam"/>
</dbReference>
<dbReference type="GO" id="GO:0003700">
    <property type="term" value="F:DNA-binding transcription factor activity"/>
    <property type="evidence" value="ECO:0007669"/>
    <property type="project" value="InterPro"/>
</dbReference>
<evidence type="ECO:0000313" key="9">
    <source>
        <dbReference type="Proteomes" id="UP000663583"/>
    </source>
</evidence>
<evidence type="ECO:0000259" key="5">
    <source>
        <dbReference type="PROSITE" id="PS50937"/>
    </source>
</evidence>
<dbReference type="InterPro" id="IPR000551">
    <property type="entry name" value="MerR-type_HTH_dom"/>
</dbReference>
<gene>
    <name evidence="7" type="ORF">I2456_11670</name>
    <name evidence="6" type="ORF">MKUB_22100</name>
</gene>